<name>A0ABZ0IYP0_9BACT</name>
<keyword evidence="8 21" id="KW-0436">Ligase</keyword>
<evidence type="ECO:0000256" key="19">
    <source>
        <dbReference type="ARBA" id="ARBA00049035"/>
    </source>
</evidence>
<dbReference type="SUPFAM" id="SSF53244">
    <property type="entry name" value="MurD-like peptide ligases, peptide-binding domain"/>
    <property type="match status" value="1"/>
</dbReference>
<evidence type="ECO:0000256" key="16">
    <source>
        <dbReference type="ARBA" id="ARBA00032510"/>
    </source>
</evidence>
<evidence type="ECO:0000256" key="14">
    <source>
        <dbReference type="ARBA" id="ARBA00030048"/>
    </source>
</evidence>
<dbReference type="InterPro" id="IPR036615">
    <property type="entry name" value="Mur_ligase_C_dom_sf"/>
</dbReference>
<keyword evidence="13" id="KW-0289">Folate biosynthesis</keyword>
<dbReference type="Gene3D" id="3.40.1190.10">
    <property type="entry name" value="Mur-like, catalytic domain"/>
    <property type="match status" value="1"/>
</dbReference>
<sequence length="430" mass="47046">MTYQATLDYLYGSLPMFQRVGKVAIKKDLTNTLALCNALDNPHNKFKSVHIAGTNGKGTSAHSIAAILQAAGYKTGLYTSPHLKNFTERIRVNGEEMPEDKVVAFVERMKPVLEQVKPSFFETTVAMAFDHFASEQVDIAVVEVGLGGRLDSTNVINPLVSLITSISYDHMDLLGDTLEEIAGEKAGIIKKNTPVVVGGYYGSLDAVFIEKAKKENSPIVIARNGYKVENKEYSLFSRVVSVAKTGGSDPMTLNLDLTGRYYLKNLPGILSVVDVLRTRGFDISDEAVAKGLSNVKRLTGLKGRWQVLQQQPLMICDVGHNEEGMRELFEQLSENIHGQLHIVFGVVSDKDRSKLWSVLPKDAYYYFTAASIPRALPAERLYEEAKAEGYVGEVVSDVNEGIGLASKKAGANDVVFVGGSTFVVAEIDQL</sequence>
<reference evidence="24 25" key="1">
    <citation type="journal article" date="2023" name="Microbiol. Resour. Announc.">
        <title>Complete Genome Sequence of Imperialibacter roseus strain P4T.</title>
        <authorList>
            <person name="Tizabi D.R."/>
            <person name="Bachvaroff T."/>
            <person name="Hill R.T."/>
        </authorList>
    </citation>
    <scope>NUCLEOTIDE SEQUENCE [LARGE SCALE GENOMIC DNA]</scope>
    <source>
        <strain evidence="24 25">P4T</strain>
    </source>
</reference>
<dbReference type="EC" id="6.3.2.17" evidence="6"/>
<dbReference type="Pfam" id="PF02875">
    <property type="entry name" value="Mur_ligase_C"/>
    <property type="match status" value="1"/>
</dbReference>
<proteinExistence type="inferred from homology"/>
<keyword evidence="12" id="KW-0460">Magnesium</keyword>
<evidence type="ECO:0000256" key="10">
    <source>
        <dbReference type="ARBA" id="ARBA00022741"/>
    </source>
</evidence>
<evidence type="ECO:0000256" key="20">
    <source>
        <dbReference type="ARBA" id="ARBA00049161"/>
    </source>
</evidence>
<feature type="domain" description="Mur ligase central" evidence="23">
    <location>
        <begin position="51"/>
        <end position="266"/>
    </location>
</feature>
<keyword evidence="11 21" id="KW-0067">ATP-binding</keyword>
<keyword evidence="9" id="KW-0479">Metal-binding</keyword>
<dbReference type="InterPro" id="IPR036565">
    <property type="entry name" value="Mur-like_cat_sf"/>
</dbReference>
<dbReference type="NCBIfam" id="TIGR01499">
    <property type="entry name" value="folC"/>
    <property type="match status" value="1"/>
</dbReference>
<dbReference type="Gene3D" id="3.90.190.20">
    <property type="entry name" value="Mur ligase, C-terminal domain"/>
    <property type="match status" value="1"/>
</dbReference>
<dbReference type="Proteomes" id="UP001302349">
    <property type="component" value="Chromosome"/>
</dbReference>
<organism evidence="24 25">
    <name type="scientific">Imperialibacter roseus</name>
    <dbReference type="NCBI Taxonomy" id="1324217"/>
    <lineage>
        <taxon>Bacteria</taxon>
        <taxon>Pseudomonadati</taxon>
        <taxon>Bacteroidota</taxon>
        <taxon>Cytophagia</taxon>
        <taxon>Cytophagales</taxon>
        <taxon>Flammeovirgaceae</taxon>
        <taxon>Imperialibacter</taxon>
    </lineage>
</organism>
<protein>
    <recommendedName>
        <fullName evidence="7">Dihydrofolate synthase/folylpolyglutamate synthase</fullName>
        <ecNumber evidence="5">6.3.2.12</ecNumber>
        <ecNumber evidence="6">6.3.2.17</ecNumber>
    </recommendedName>
    <alternativeName>
        <fullName evidence="16">Folylpoly-gamma-glutamate synthetase-dihydrofolate synthetase</fullName>
    </alternativeName>
    <alternativeName>
        <fullName evidence="14">Folylpolyglutamate synthetase</fullName>
    </alternativeName>
    <alternativeName>
        <fullName evidence="15">Tetrahydrofolylpolyglutamate synthase</fullName>
    </alternativeName>
</protein>
<evidence type="ECO:0000256" key="9">
    <source>
        <dbReference type="ARBA" id="ARBA00022723"/>
    </source>
</evidence>
<feature type="domain" description="Mur ligase C-terminal" evidence="22">
    <location>
        <begin position="303"/>
        <end position="420"/>
    </location>
</feature>
<comment type="catalytic activity">
    <reaction evidence="18">
        <text>10-formyltetrahydrofolyl-(gamma-L-Glu)(n) + L-glutamate + ATP = 10-formyltetrahydrofolyl-(gamma-L-Glu)(n+1) + ADP + phosphate + H(+)</text>
        <dbReference type="Rhea" id="RHEA:51904"/>
        <dbReference type="Rhea" id="RHEA-COMP:13088"/>
        <dbReference type="Rhea" id="RHEA-COMP:14300"/>
        <dbReference type="ChEBI" id="CHEBI:15378"/>
        <dbReference type="ChEBI" id="CHEBI:29985"/>
        <dbReference type="ChEBI" id="CHEBI:30616"/>
        <dbReference type="ChEBI" id="CHEBI:43474"/>
        <dbReference type="ChEBI" id="CHEBI:134413"/>
        <dbReference type="ChEBI" id="CHEBI:456216"/>
        <dbReference type="EC" id="6.3.2.17"/>
    </reaction>
</comment>
<evidence type="ECO:0000256" key="2">
    <source>
        <dbReference type="ARBA" id="ARBA00004799"/>
    </source>
</evidence>
<keyword evidence="25" id="KW-1185">Reference proteome</keyword>
<dbReference type="EMBL" id="CP136051">
    <property type="protein sequence ID" value="WOK09254.1"/>
    <property type="molecule type" value="Genomic_DNA"/>
</dbReference>
<comment type="catalytic activity">
    <reaction evidence="20">
        <text>7,8-dihydropteroate + L-glutamate + ATP = 7,8-dihydrofolate + ADP + phosphate + H(+)</text>
        <dbReference type="Rhea" id="RHEA:23584"/>
        <dbReference type="ChEBI" id="CHEBI:15378"/>
        <dbReference type="ChEBI" id="CHEBI:17839"/>
        <dbReference type="ChEBI" id="CHEBI:29985"/>
        <dbReference type="ChEBI" id="CHEBI:30616"/>
        <dbReference type="ChEBI" id="CHEBI:43474"/>
        <dbReference type="ChEBI" id="CHEBI:57451"/>
        <dbReference type="ChEBI" id="CHEBI:456216"/>
        <dbReference type="EC" id="6.3.2.12"/>
    </reaction>
</comment>
<dbReference type="GO" id="GO:0016874">
    <property type="term" value="F:ligase activity"/>
    <property type="evidence" value="ECO:0007669"/>
    <property type="project" value="UniProtKB-KW"/>
</dbReference>
<evidence type="ECO:0000256" key="7">
    <source>
        <dbReference type="ARBA" id="ARBA00019357"/>
    </source>
</evidence>
<evidence type="ECO:0000256" key="11">
    <source>
        <dbReference type="ARBA" id="ARBA00022840"/>
    </source>
</evidence>
<evidence type="ECO:0000256" key="6">
    <source>
        <dbReference type="ARBA" id="ARBA00013025"/>
    </source>
</evidence>
<evidence type="ECO:0000259" key="23">
    <source>
        <dbReference type="Pfam" id="PF08245"/>
    </source>
</evidence>
<dbReference type="PROSITE" id="PS01012">
    <property type="entry name" value="FOLYLPOLYGLU_SYNT_2"/>
    <property type="match status" value="1"/>
</dbReference>
<comment type="catalytic activity">
    <reaction evidence="19">
        <text>(6R)-5,10-methylenetetrahydrofolyl-(gamma-L-Glu)(n) + L-glutamate + ATP = (6R)-5,10-methylenetetrahydrofolyl-(gamma-L-Glu)(n+1) + ADP + phosphate + H(+)</text>
        <dbReference type="Rhea" id="RHEA:51912"/>
        <dbReference type="Rhea" id="RHEA-COMP:13257"/>
        <dbReference type="Rhea" id="RHEA-COMP:13258"/>
        <dbReference type="ChEBI" id="CHEBI:15378"/>
        <dbReference type="ChEBI" id="CHEBI:29985"/>
        <dbReference type="ChEBI" id="CHEBI:30616"/>
        <dbReference type="ChEBI" id="CHEBI:43474"/>
        <dbReference type="ChEBI" id="CHEBI:136572"/>
        <dbReference type="ChEBI" id="CHEBI:456216"/>
        <dbReference type="EC" id="6.3.2.17"/>
    </reaction>
</comment>
<comment type="function">
    <text evidence="1">Functions in two distinct reactions of the de novo folate biosynthetic pathway. Catalyzes the addition of a glutamate residue to dihydropteroate (7,8-dihydropteroate or H2Pte) to form dihydrofolate (7,8-dihydrofolate monoglutamate or H2Pte-Glu). Also catalyzes successive additions of L-glutamate to tetrahydrofolate or 10-formyltetrahydrofolate or 5,10-methylenetetrahydrofolate, leading to folylpolyglutamate derivatives.</text>
</comment>
<evidence type="ECO:0000256" key="21">
    <source>
        <dbReference type="PIRNR" id="PIRNR001563"/>
    </source>
</evidence>
<comment type="catalytic activity">
    <reaction evidence="17">
        <text>(6S)-5,6,7,8-tetrahydrofolyl-(gamma-L-Glu)(n) + L-glutamate + ATP = (6S)-5,6,7,8-tetrahydrofolyl-(gamma-L-Glu)(n+1) + ADP + phosphate + H(+)</text>
        <dbReference type="Rhea" id="RHEA:10580"/>
        <dbReference type="Rhea" id="RHEA-COMP:14738"/>
        <dbReference type="Rhea" id="RHEA-COMP:14740"/>
        <dbReference type="ChEBI" id="CHEBI:15378"/>
        <dbReference type="ChEBI" id="CHEBI:29985"/>
        <dbReference type="ChEBI" id="CHEBI:30616"/>
        <dbReference type="ChEBI" id="CHEBI:43474"/>
        <dbReference type="ChEBI" id="CHEBI:141005"/>
        <dbReference type="ChEBI" id="CHEBI:456216"/>
        <dbReference type="EC" id="6.3.2.17"/>
    </reaction>
</comment>
<dbReference type="PIRSF" id="PIRSF001563">
    <property type="entry name" value="Folylpolyglu_synth"/>
    <property type="match status" value="1"/>
</dbReference>
<evidence type="ECO:0000256" key="15">
    <source>
        <dbReference type="ARBA" id="ARBA00030592"/>
    </source>
</evidence>
<keyword evidence="10 21" id="KW-0547">Nucleotide-binding</keyword>
<comment type="pathway">
    <text evidence="2">Cofactor biosynthesis; tetrahydrofolate biosynthesis; 7,8-dihydrofolate from 2-amino-4-hydroxy-6-hydroxymethyl-7,8-dihydropteridine diphosphate and 4-aminobenzoate: step 2/2.</text>
</comment>
<evidence type="ECO:0000256" key="3">
    <source>
        <dbReference type="ARBA" id="ARBA00005150"/>
    </source>
</evidence>
<evidence type="ECO:0000313" key="25">
    <source>
        <dbReference type="Proteomes" id="UP001302349"/>
    </source>
</evidence>
<dbReference type="SUPFAM" id="SSF53623">
    <property type="entry name" value="MurD-like peptide ligases, catalytic domain"/>
    <property type="match status" value="1"/>
</dbReference>
<dbReference type="EC" id="6.3.2.12" evidence="5"/>
<evidence type="ECO:0000259" key="22">
    <source>
        <dbReference type="Pfam" id="PF02875"/>
    </source>
</evidence>
<evidence type="ECO:0000256" key="17">
    <source>
        <dbReference type="ARBA" id="ARBA00047493"/>
    </source>
</evidence>
<dbReference type="RefSeq" id="WP_317491874.1">
    <property type="nucleotide sequence ID" value="NZ_CP136051.1"/>
</dbReference>
<evidence type="ECO:0000256" key="12">
    <source>
        <dbReference type="ARBA" id="ARBA00022842"/>
    </source>
</evidence>
<evidence type="ECO:0000256" key="8">
    <source>
        <dbReference type="ARBA" id="ARBA00022598"/>
    </source>
</evidence>
<dbReference type="InterPro" id="IPR004101">
    <property type="entry name" value="Mur_ligase_C"/>
</dbReference>
<dbReference type="InterPro" id="IPR018109">
    <property type="entry name" value="Folylpolyglutamate_synth_CS"/>
</dbReference>
<evidence type="ECO:0000256" key="13">
    <source>
        <dbReference type="ARBA" id="ARBA00022909"/>
    </source>
</evidence>
<gene>
    <name evidence="24" type="ORF">RT717_11455</name>
</gene>
<evidence type="ECO:0000256" key="5">
    <source>
        <dbReference type="ARBA" id="ARBA00013023"/>
    </source>
</evidence>
<evidence type="ECO:0000256" key="1">
    <source>
        <dbReference type="ARBA" id="ARBA00002714"/>
    </source>
</evidence>
<dbReference type="InterPro" id="IPR001645">
    <property type="entry name" value="Folylpolyglutamate_synth"/>
</dbReference>
<dbReference type="InterPro" id="IPR013221">
    <property type="entry name" value="Mur_ligase_cen"/>
</dbReference>
<dbReference type="Pfam" id="PF08245">
    <property type="entry name" value="Mur_ligase_M"/>
    <property type="match status" value="1"/>
</dbReference>
<comment type="similarity">
    <text evidence="4 21">Belongs to the folylpolyglutamate synthase family.</text>
</comment>
<evidence type="ECO:0000256" key="4">
    <source>
        <dbReference type="ARBA" id="ARBA00008276"/>
    </source>
</evidence>
<dbReference type="PANTHER" id="PTHR11136">
    <property type="entry name" value="FOLYLPOLYGLUTAMATE SYNTHASE-RELATED"/>
    <property type="match status" value="1"/>
</dbReference>
<comment type="pathway">
    <text evidence="3">Cofactor biosynthesis; tetrahydrofolylpolyglutamate biosynthesis.</text>
</comment>
<evidence type="ECO:0000313" key="24">
    <source>
        <dbReference type="EMBL" id="WOK09254.1"/>
    </source>
</evidence>
<evidence type="ECO:0000256" key="18">
    <source>
        <dbReference type="ARBA" id="ARBA00047808"/>
    </source>
</evidence>
<dbReference type="PANTHER" id="PTHR11136:SF0">
    <property type="entry name" value="DIHYDROFOLATE SYNTHETASE-RELATED"/>
    <property type="match status" value="1"/>
</dbReference>
<accession>A0ABZ0IYP0</accession>